<dbReference type="Proteomes" id="UP001642720">
    <property type="component" value="Unassembled WGS sequence"/>
</dbReference>
<dbReference type="RefSeq" id="XP_073562533.1">
    <property type="nucleotide sequence ID" value="XM_073699398.1"/>
</dbReference>
<reference evidence="1 2" key="1">
    <citation type="submission" date="2018-01" db="EMBL/GenBank/DDBJ databases">
        <title>Genome characterization of the sugarcane-associated fungus Trichoderma ghanense CCMA-1212 and their application in lignocelulose bioconversion.</title>
        <authorList>
            <person name="Steindorff A.S."/>
            <person name="Mendes T.D."/>
            <person name="Vilela E.S.D."/>
            <person name="Rodrigues D.S."/>
            <person name="Formighieri E.F."/>
            <person name="Melo I.S."/>
            <person name="Favaro L.C.L."/>
        </authorList>
    </citation>
    <scope>NUCLEOTIDE SEQUENCE [LARGE SCALE GENOMIC DNA]</scope>
    <source>
        <strain evidence="1 2">CCMA-1212</strain>
    </source>
</reference>
<accession>A0ABY2HFK4</accession>
<gene>
    <name evidence="1" type="ORF">CCMA1212_001993</name>
</gene>
<proteinExistence type="predicted"/>
<protein>
    <submittedName>
        <fullName evidence="1">Uncharacterized protein</fullName>
    </submittedName>
</protein>
<evidence type="ECO:0000313" key="2">
    <source>
        <dbReference type="Proteomes" id="UP001642720"/>
    </source>
</evidence>
<keyword evidence="2" id="KW-1185">Reference proteome</keyword>
<sequence length="114" mass="13212">MLPSSLLVASCRRHAVRCRLTPRIPRNRPKFRSTLTLPRPTRNTRRRFSSEYDPASQPWCARSWLLIGLLHVVPCISSTIDNLDSLFSNMQHRTTSALPLGESLQLVWSRDWAW</sequence>
<name>A0ABY2HFK4_9HYPO</name>
<comment type="caution">
    <text evidence="1">The sequence shown here is derived from an EMBL/GenBank/DDBJ whole genome shotgun (WGS) entry which is preliminary data.</text>
</comment>
<dbReference type="EMBL" id="PPTA01000002">
    <property type="protein sequence ID" value="TFB06332.1"/>
    <property type="molecule type" value="Genomic_DNA"/>
</dbReference>
<organism evidence="1 2">
    <name type="scientific">Trichoderma ghanense</name>
    <dbReference type="NCBI Taxonomy" id="65468"/>
    <lineage>
        <taxon>Eukaryota</taxon>
        <taxon>Fungi</taxon>
        <taxon>Dikarya</taxon>
        <taxon>Ascomycota</taxon>
        <taxon>Pezizomycotina</taxon>
        <taxon>Sordariomycetes</taxon>
        <taxon>Hypocreomycetidae</taxon>
        <taxon>Hypocreales</taxon>
        <taxon>Hypocreaceae</taxon>
        <taxon>Trichoderma</taxon>
    </lineage>
</organism>
<evidence type="ECO:0000313" key="1">
    <source>
        <dbReference type="EMBL" id="TFB06332.1"/>
    </source>
</evidence>
<dbReference type="GeneID" id="300573848"/>